<comment type="subcellular location">
    <subcellularLocation>
        <location evidence="2">Endosome</location>
    </subcellularLocation>
    <subcellularLocation>
        <location evidence="1">Vacuole membrane</location>
        <topology evidence="1">Peripheral membrane protein</topology>
    </subcellularLocation>
</comment>
<dbReference type="PANTHER" id="PTHR10555">
    <property type="entry name" value="SORTING NEXIN"/>
    <property type="match status" value="1"/>
</dbReference>
<keyword evidence="6" id="KW-0472">Membrane</keyword>
<dbReference type="EMBL" id="JASBNA010000034">
    <property type="protein sequence ID" value="KAK7682847.1"/>
    <property type="molecule type" value="Genomic_DNA"/>
</dbReference>
<evidence type="ECO:0000256" key="10">
    <source>
        <dbReference type="SAM" id="MobiDB-lite"/>
    </source>
</evidence>
<dbReference type="AlphaFoldDB" id="A0AAW0FU72"/>
<evidence type="ECO:0000256" key="2">
    <source>
        <dbReference type="ARBA" id="ARBA00004177"/>
    </source>
</evidence>
<evidence type="ECO:0000256" key="7">
    <source>
        <dbReference type="ARBA" id="ARBA00033728"/>
    </source>
</evidence>
<reference evidence="12 13" key="1">
    <citation type="submission" date="2022-09" db="EMBL/GenBank/DDBJ databases">
        <authorList>
            <person name="Palmer J.M."/>
        </authorList>
    </citation>
    <scope>NUCLEOTIDE SEQUENCE [LARGE SCALE GENOMIC DNA]</scope>
    <source>
        <strain evidence="12 13">DSM 7382</strain>
    </source>
</reference>
<accession>A0AAW0FU72</accession>
<proteinExistence type="inferred from homology"/>
<evidence type="ECO:0000256" key="4">
    <source>
        <dbReference type="ARBA" id="ARBA00022554"/>
    </source>
</evidence>
<gene>
    <name evidence="12" type="ORF">QCA50_014232</name>
</gene>
<dbReference type="SMART" id="SM00312">
    <property type="entry name" value="PX"/>
    <property type="match status" value="1"/>
</dbReference>
<dbReference type="CDD" id="cd07280">
    <property type="entry name" value="PX_YPT35"/>
    <property type="match status" value="1"/>
</dbReference>
<evidence type="ECO:0000259" key="11">
    <source>
        <dbReference type="PROSITE" id="PS50195"/>
    </source>
</evidence>
<dbReference type="PANTHER" id="PTHR10555:SF170">
    <property type="entry name" value="FI18122P1"/>
    <property type="match status" value="1"/>
</dbReference>
<dbReference type="InterPro" id="IPR001683">
    <property type="entry name" value="PX_dom"/>
</dbReference>
<dbReference type="PROSITE" id="PS50195">
    <property type="entry name" value="PX"/>
    <property type="match status" value="1"/>
</dbReference>
<keyword evidence="4" id="KW-0926">Vacuole</keyword>
<sequence length="196" mass="21671">MASQSSEASGSSTISKSNSLSSSKGLLVLIPDRIDVEEEARLYEEICDTPDYRSPERPMSPVGAPSVFSNDIWLADNSGESQAFAREVKVAGWSSVGDKLGGAYIVYDLAIHTKEGTVIHALKRYSAFAELHAKLRATLPSNYQRSVPPLPPKSPWSKFRPAFLEQRRQLLEHWISSVLLHPDVGGCKAVREWVME</sequence>
<dbReference type="InterPro" id="IPR036871">
    <property type="entry name" value="PX_dom_sf"/>
</dbReference>
<evidence type="ECO:0000256" key="3">
    <source>
        <dbReference type="ARBA" id="ARBA00007426"/>
    </source>
</evidence>
<dbReference type="GO" id="GO:0010008">
    <property type="term" value="C:endosome membrane"/>
    <property type="evidence" value="ECO:0007669"/>
    <property type="project" value="UniProtKB-SubCell"/>
</dbReference>
<dbReference type="Proteomes" id="UP001385951">
    <property type="component" value="Unassembled WGS sequence"/>
</dbReference>
<evidence type="ECO:0000256" key="6">
    <source>
        <dbReference type="ARBA" id="ARBA00023136"/>
    </source>
</evidence>
<name>A0AAW0FU72_9APHY</name>
<dbReference type="GO" id="GO:0032266">
    <property type="term" value="F:phosphatidylinositol-3-phosphate binding"/>
    <property type="evidence" value="ECO:0007669"/>
    <property type="project" value="InterPro"/>
</dbReference>
<keyword evidence="5" id="KW-0967">Endosome</keyword>
<dbReference type="Pfam" id="PF00787">
    <property type="entry name" value="PX"/>
    <property type="match status" value="1"/>
</dbReference>
<dbReference type="Gene3D" id="3.30.1520.10">
    <property type="entry name" value="Phox-like domain"/>
    <property type="match status" value="1"/>
</dbReference>
<evidence type="ECO:0000256" key="8">
    <source>
        <dbReference type="ARBA" id="ARBA00033774"/>
    </source>
</evidence>
<dbReference type="SUPFAM" id="SSF64268">
    <property type="entry name" value="PX domain"/>
    <property type="match status" value="1"/>
</dbReference>
<dbReference type="GO" id="GO:0005774">
    <property type="term" value="C:vacuolar membrane"/>
    <property type="evidence" value="ECO:0007669"/>
    <property type="project" value="UniProtKB-SubCell"/>
</dbReference>
<feature type="domain" description="PX" evidence="11">
    <location>
        <begin position="85"/>
        <end position="196"/>
    </location>
</feature>
<comment type="caution">
    <text evidence="12">The sequence shown here is derived from an EMBL/GenBank/DDBJ whole genome shotgun (WGS) entry which is preliminary data.</text>
</comment>
<evidence type="ECO:0000313" key="12">
    <source>
        <dbReference type="EMBL" id="KAK7682847.1"/>
    </source>
</evidence>
<evidence type="ECO:0000256" key="5">
    <source>
        <dbReference type="ARBA" id="ARBA00022753"/>
    </source>
</evidence>
<keyword evidence="13" id="KW-1185">Reference proteome</keyword>
<dbReference type="InterPro" id="IPR037917">
    <property type="entry name" value="Ypt35_PX"/>
</dbReference>
<evidence type="ECO:0000256" key="9">
    <source>
        <dbReference type="ARBA" id="ARBA00033785"/>
    </source>
</evidence>
<evidence type="ECO:0000313" key="13">
    <source>
        <dbReference type="Proteomes" id="UP001385951"/>
    </source>
</evidence>
<organism evidence="12 13">
    <name type="scientific">Cerrena zonata</name>
    <dbReference type="NCBI Taxonomy" id="2478898"/>
    <lineage>
        <taxon>Eukaryota</taxon>
        <taxon>Fungi</taxon>
        <taxon>Dikarya</taxon>
        <taxon>Basidiomycota</taxon>
        <taxon>Agaricomycotina</taxon>
        <taxon>Agaricomycetes</taxon>
        <taxon>Polyporales</taxon>
        <taxon>Cerrenaceae</taxon>
        <taxon>Cerrena</taxon>
    </lineage>
</organism>
<comment type="similarity">
    <text evidence="3">Belongs to the YPT35 family.</text>
</comment>
<comment type="function">
    <text evidence="7">Recruits the lipid transfer protein VPS13 to endosomal and vacuolar membranes.</text>
</comment>
<feature type="region of interest" description="Disordered" evidence="10">
    <location>
        <begin position="1"/>
        <end position="21"/>
    </location>
</feature>
<protein>
    <recommendedName>
        <fullName evidence="8">Endosomal/vacuolar adapter protein YPT35</fullName>
    </recommendedName>
    <alternativeName>
        <fullName evidence="9">PX domain-containing protein YPT35</fullName>
    </alternativeName>
</protein>
<evidence type="ECO:0000256" key="1">
    <source>
        <dbReference type="ARBA" id="ARBA00004148"/>
    </source>
</evidence>